<gene>
    <name evidence="1" type="ORF">NCAST_05_05160</name>
</gene>
<dbReference type="GeneID" id="91518655"/>
<evidence type="ECO:0000313" key="1">
    <source>
        <dbReference type="EMBL" id="GAD82078.1"/>
    </source>
</evidence>
<comment type="caution">
    <text evidence="1">The sequence shown here is derived from an EMBL/GenBank/DDBJ whole genome shotgun (WGS) entry which is preliminary data.</text>
</comment>
<sequence length="108" mass="11943">MKFMPSIMPEMSVSVGFAERLPVMISHTRPLTSARAGRRVARAGAKKAVYRRARALLPSSHRQTPTTAPREERAVIGSTAYNERRVDMFRHSPGAVPPQRLSRAADAC</sequence>
<reference evidence="1 2" key="1">
    <citation type="journal article" date="2014" name="BMC Genomics">
        <title>Genome based analysis of type-I polyketide synthase and nonribosomal peptide synthetase gene clusters in seven strains of five representative Nocardia species.</title>
        <authorList>
            <person name="Komaki H."/>
            <person name="Ichikawa N."/>
            <person name="Hosoyama A."/>
            <person name="Takahashi-Nakaguchi A."/>
            <person name="Matsuzawa T."/>
            <person name="Suzuki K."/>
            <person name="Fujita N."/>
            <person name="Gonoi T."/>
        </authorList>
    </citation>
    <scope>NUCLEOTIDE SEQUENCE [LARGE SCALE GENOMIC DNA]</scope>
    <source>
        <strain evidence="1 2">NBRC 15531</strain>
    </source>
</reference>
<name>U5E6V0_NOCAS</name>
<organism evidence="1 2">
    <name type="scientific">Nocardia asteroides NBRC 15531</name>
    <dbReference type="NCBI Taxonomy" id="1110697"/>
    <lineage>
        <taxon>Bacteria</taxon>
        <taxon>Bacillati</taxon>
        <taxon>Actinomycetota</taxon>
        <taxon>Actinomycetes</taxon>
        <taxon>Mycobacteriales</taxon>
        <taxon>Nocardiaceae</taxon>
        <taxon>Nocardia</taxon>
    </lineage>
</organism>
<dbReference type="Proteomes" id="UP000017048">
    <property type="component" value="Unassembled WGS sequence"/>
</dbReference>
<protein>
    <submittedName>
        <fullName evidence="1">Uncharacterized protein</fullName>
    </submittedName>
</protein>
<proteinExistence type="predicted"/>
<dbReference type="AlphaFoldDB" id="U5E6V0"/>
<accession>U5E6V0</accession>
<keyword evidence="2" id="KW-1185">Reference proteome</keyword>
<dbReference type="RefSeq" id="WP_022565635.1">
    <property type="nucleotide sequence ID" value="NZ_BAFO02000005.1"/>
</dbReference>
<dbReference type="EMBL" id="BAFO02000005">
    <property type="protein sequence ID" value="GAD82078.1"/>
    <property type="molecule type" value="Genomic_DNA"/>
</dbReference>
<evidence type="ECO:0000313" key="2">
    <source>
        <dbReference type="Proteomes" id="UP000017048"/>
    </source>
</evidence>